<dbReference type="Proteomes" id="UP001162640">
    <property type="component" value="Unassembled WGS sequence"/>
</dbReference>
<dbReference type="EMBL" id="BLQM01000300">
    <property type="protein sequence ID" value="GMH81439.1"/>
    <property type="molecule type" value="Genomic_DNA"/>
</dbReference>
<name>A0A9W7EHP7_9STRA</name>
<organism evidence="1 2">
    <name type="scientific">Triparma laevis f. inornata</name>
    <dbReference type="NCBI Taxonomy" id="1714386"/>
    <lineage>
        <taxon>Eukaryota</taxon>
        <taxon>Sar</taxon>
        <taxon>Stramenopiles</taxon>
        <taxon>Ochrophyta</taxon>
        <taxon>Bolidophyceae</taxon>
        <taxon>Parmales</taxon>
        <taxon>Triparmaceae</taxon>
        <taxon>Triparma</taxon>
    </lineage>
</organism>
<evidence type="ECO:0000313" key="2">
    <source>
        <dbReference type="Proteomes" id="UP001162640"/>
    </source>
</evidence>
<dbReference type="AlphaFoldDB" id="A0A9W7EHP7"/>
<accession>A0A9W7EHP7</accession>
<evidence type="ECO:0000313" key="1">
    <source>
        <dbReference type="EMBL" id="GMH81439.1"/>
    </source>
</evidence>
<proteinExistence type="predicted"/>
<comment type="caution">
    <text evidence="1">The sequence shown here is derived from an EMBL/GenBank/DDBJ whole genome shotgun (WGS) entry which is preliminary data.</text>
</comment>
<protein>
    <submittedName>
        <fullName evidence="1">Uncharacterized protein</fullName>
    </submittedName>
</protein>
<sequence>MTLSAFTERAARREEKIRIKYEELHRAAVAEEAREKAAIKSSGKVHYSWPPRHDVDVPAEMELELGKGEHVGVDAAKAAAVKSLVVREGQGYGAGAEGVIKLADEEFGALLAKFTSLEELHWHNANVTESLVRAVLAVAPHLKRNLTALHFPLANLDPEALALFAGCEAVQTLDFLDAFSTENYDFDGGYGSDGDKGKPLPYDEPLMACVRAMPNLKEI</sequence>
<reference evidence="2" key="1">
    <citation type="journal article" date="2023" name="Commun. Biol.">
        <title>Genome analysis of Parmales, the sister group of diatoms, reveals the evolutionary specialization of diatoms from phago-mixotrophs to photoautotrophs.</title>
        <authorList>
            <person name="Ban H."/>
            <person name="Sato S."/>
            <person name="Yoshikawa S."/>
            <person name="Yamada K."/>
            <person name="Nakamura Y."/>
            <person name="Ichinomiya M."/>
            <person name="Sato N."/>
            <person name="Blanc-Mathieu R."/>
            <person name="Endo H."/>
            <person name="Kuwata A."/>
            <person name="Ogata H."/>
        </authorList>
    </citation>
    <scope>NUCLEOTIDE SEQUENCE [LARGE SCALE GENOMIC DNA]</scope>
</reference>
<gene>
    <name evidence="1" type="ORF">TL16_g08930</name>
</gene>